<sequence>MPRQPTTYQFDLFSKPNDADTVQTPQWQALPAEARRSVTKLMVSLILGHVDGEGAAKREGADHDA</sequence>
<dbReference type="Proteomes" id="UP001271249">
    <property type="component" value="Unassembled WGS sequence"/>
</dbReference>
<dbReference type="RefSeq" id="WP_095090542.1">
    <property type="nucleotide sequence ID" value="NZ_JAVIJC010000066.1"/>
</dbReference>
<organism evidence="2 3">
    <name type="scientific">Mesorhizobium captivum</name>
    <dbReference type="NCBI Taxonomy" id="3072319"/>
    <lineage>
        <taxon>Bacteria</taxon>
        <taxon>Pseudomonadati</taxon>
        <taxon>Pseudomonadota</taxon>
        <taxon>Alphaproteobacteria</taxon>
        <taxon>Hyphomicrobiales</taxon>
        <taxon>Phyllobacteriaceae</taxon>
        <taxon>Mesorhizobium</taxon>
    </lineage>
</organism>
<reference evidence="2 3" key="1">
    <citation type="submission" date="2023-08" db="EMBL/GenBank/DDBJ databases">
        <title>Implementing the SeqCode for naming new Mesorhizobium species isolated from Vachellia karroo root nodules.</title>
        <authorList>
            <person name="Van Lill M."/>
        </authorList>
    </citation>
    <scope>NUCLEOTIDE SEQUENCE [LARGE SCALE GENOMIC DNA]</scope>
    <source>
        <strain evidence="2 3">VK22B</strain>
    </source>
</reference>
<comment type="caution">
    <text evidence="2">The sequence shown here is derived from an EMBL/GenBank/DDBJ whole genome shotgun (WGS) entry which is preliminary data.</text>
</comment>
<evidence type="ECO:0000313" key="3">
    <source>
        <dbReference type="Proteomes" id="UP001271249"/>
    </source>
</evidence>
<feature type="region of interest" description="Disordered" evidence="1">
    <location>
        <begin position="1"/>
        <end position="20"/>
    </location>
</feature>
<gene>
    <name evidence="2" type="ORF">RFN29_33860</name>
</gene>
<proteinExistence type="predicted"/>
<name>A0ABU4ZB56_9HYPH</name>
<keyword evidence="3" id="KW-1185">Reference proteome</keyword>
<dbReference type="EMBL" id="JAVIJC010000066">
    <property type="protein sequence ID" value="MDX8496504.1"/>
    <property type="molecule type" value="Genomic_DNA"/>
</dbReference>
<protein>
    <submittedName>
        <fullName evidence="2">Uncharacterized protein</fullName>
    </submittedName>
</protein>
<evidence type="ECO:0000256" key="1">
    <source>
        <dbReference type="SAM" id="MobiDB-lite"/>
    </source>
</evidence>
<evidence type="ECO:0000313" key="2">
    <source>
        <dbReference type="EMBL" id="MDX8496504.1"/>
    </source>
</evidence>
<accession>A0ABU4ZB56</accession>